<evidence type="ECO:0000256" key="2">
    <source>
        <dbReference type="ARBA" id="ARBA00022679"/>
    </source>
</evidence>
<dbReference type="GO" id="GO:0016746">
    <property type="term" value="F:acyltransferase activity"/>
    <property type="evidence" value="ECO:0007669"/>
    <property type="project" value="UniProtKB-KW"/>
</dbReference>
<evidence type="ECO:0000313" key="6">
    <source>
        <dbReference type="EMBL" id="MEU5705539.1"/>
    </source>
</evidence>
<evidence type="ECO:0000256" key="3">
    <source>
        <dbReference type="ARBA" id="ARBA00023315"/>
    </source>
</evidence>
<dbReference type="InterPro" id="IPR000794">
    <property type="entry name" value="Beta-ketoacyl_synthase"/>
</dbReference>
<name>A0ABV3A0S5_9ACTN</name>
<comment type="similarity">
    <text evidence="1 4">Belongs to the thiolase-like superfamily. Beta-ketoacyl-ACP synthases family.</text>
</comment>
<organism evidence="6 7">
    <name type="scientific">Streptomyces flaveolus</name>
    <dbReference type="NCBI Taxonomy" id="67297"/>
    <lineage>
        <taxon>Bacteria</taxon>
        <taxon>Bacillati</taxon>
        <taxon>Actinomycetota</taxon>
        <taxon>Actinomycetes</taxon>
        <taxon>Kitasatosporales</taxon>
        <taxon>Streptomycetaceae</taxon>
        <taxon>Streptomyces</taxon>
    </lineage>
</organism>
<accession>A0ABV3A0S5</accession>
<sequence length="428" mass="43778">MQQVRAGTRRSPVAVTGLGLVTAAGISRDAAWAGLCAGRSAATADPALSGLPVAFSCQVSGLDTAGLLGHRRARRLDRFTTFALLAAREAVADAGLAPDGWDGARVGVVMGVGTGSMQGWQAEFDRLADQVPERVSPLALPRSVPNMAAAEIALDLGALGPNMVVSTACASGTSAIGLARDWLLSGHCDLVLAGGSESARLRMTAACFAQMRALSRRAATPDAASRPFDRDRDGFVLGEGAAVLVLERTEVARACRARPEALLAGFGASCDAHHFTAPHPAGDGAARALSAALADAGLAPEDIDHVNAHGTATPQGDAAEHNALHRVFRRPPPVTAVKGAIGHAIGGAGAIEAACTVLSLRHQLIPPTANLDTLDPAMDLDVVTKVPRPQRIRAAVSNSFGSGGQNAVLAFTAVDRAAPAEKGSRCPR</sequence>
<dbReference type="PANTHER" id="PTHR11712:SF347">
    <property type="entry name" value="BETA KETOACYL-ACYL CARRIER PROTEIN SYNTHASE"/>
    <property type="match status" value="1"/>
</dbReference>
<dbReference type="SUPFAM" id="SSF53901">
    <property type="entry name" value="Thiolase-like"/>
    <property type="match status" value="1"/>
</dbReference>
<dbReference type="Pfam" id="PF02801">
    <property type="entry name" value="Ketoacyl-synt_C"/>
    <property type="match status" value="1"/>
</dbReference>
<gene>
    <name evidence="6" type="ORF">AB0H04_01385</name>
</gene>
<dbReference type="Proteomes" id="UP001551011">
    <property type="component" value="Unassembled WGS sequence"/>
</dbReference>
<comment type="caution">
    <text evidence="6">The sequence shown here is derived from an EMBL/GenBank/DDBJ whole genome shotgun (WGS) entry which is preliminary data.</text>
</comment>
<dbReference type="PROSITE" id="PS00606">
    <property type="entry name" value="KS3_1"/>
    <property type="match status" value="1"/>
</dbReference>
<evidence type="ECO:0000256" key="1">
    <source>
        <dbReference type="ARBA" id="ARBA00008467"/>
    </source>
</evidence>
<evidence type="ECO:0000256" key="4">
    <source>
        <dbReference type="RuleBase" id="RU003694"/>
    </source>
</evidence>
<dbReference type="NCBIfam" id="NF005589">
    <property type="entry name" value="PRK07314.1"/>
    <property type="match status" value="1"/>
</dbReference>
<dbReference type="SMART" id="SM00825">
    <property type="entry name" value="PKS_KS"/>
    <property type="match status" value="1"/>
</dbReference>
<keyword evidence="7" id="KW-1185">Reference proteome</keyword>
<dbReference type="InterPro" id="IPR014030">
    <property type="entry name" value="Ketoacyl_synth_N"/>
</dbReference>
<dbReference type="PANTHER" id="PTHR11712">
    <property type="entry name" value="POLYKETIDE SYNTHASE-RELATED"/>
    <property type="match status" value="1"/>
</dbReference>
<keyword evidence="3 6" id="KW-0012">Acyltransferase</keyword>
<dbReference type="EC" id="2.3.1.-" evidence="6"/>
<evidence type="ECO:0000259" key="5">
    <source>
        <dbReference type="PROSITE" id="PS52004"/>
    </source>
</evidence>
<dbReference type="Gene3D" id="3.40.47.10">
    <property type="match status" value="1"/>
</dbReference>
<reference evidence="6 7" key="1">
    <citation type="submission" date="2024-06" db="EMBL/GenBank/DDBJ databases">
        <title>The Natural Products Discovery Center: Release of the First 8490 Sequenced Strains for Exploring Actinobacteria Biosynthetic Diversity.</title>
        <authorList>
            <person name="Kalkreuter E."/>
            <person name="Kautsar S.A."/>
            <person name="Yang D."/>
            <person name="Bader C.D."/>
            <person name="Teijaro C.N."/>
            <person name="Fluegel L."/>
            <person name="Davis C.M."/>
            <person name="Simpson J.R."/>
            <person name="Lauterbach L."/>
            <person name="Steele A.D."/>
            <person name="Gui C."/>
            <person name="Meng S."/>
            <person name="Li G."/>
            <person name="Viehrig K."/>
            <person name="Ye F."/>
            <person name="Su P."/>
            <person name="Kiefer A.F."/>
            <person name="Nichols A."/>
            <person name="Cepeda A.J."/>
            <person name="Yan W."/>
            <person name="Fan B."/>
            <person name="Jiang Y."/>
            <person name="Adhikari A."/>
            <person name="Zheng C.-J."/>
            <person name="Schuster L."/>
            <person name="Cowan T.M."/>
            <person name="Smanski M.J."/>
            <person name="Chevrette M.G."/>
            <person name="De Carvalho L.P.S."/>
            <person name="Shen B."/>
        </authorList>
    </citation>
    <scope>NUCLEOTIDE SEQUENCE [LARGE SCALE GENOMIC DNA]</scope>
    <source>
        <strain evidence="6 7">NPDC020594</strain>
    </source>
</reference>
<dbReference type="InterPro" id="IPR020841">
    <property type="entry name" value="PKS_Beta-ketoAc_synthase_dom"/>
</dbReference>
<dbReference type="EMBL" id="JBFAEG010000001">
    <property type="protein sequence ID" value="MEU5705539.1"/>
    <property type="molecule type" value="Genomic_DNA"/>
</dbReference>
<proteinExistence type="inferred from homology"/>
<feature type="domain" description="Ketosynthase family 3 (KS3)" evidence="5">
    <location>
        <begin position="10"/>
        <end position="413"/>
    </location>
</feature>
<dbReference type="Pfam" id="PF00109">
    <property type="entry name" value="ketoacyl-synt"/>
    <property type="match status" value="1"/>
</dbReference>
<dbReference type="RefSeq" id="WP_359253718.1">
    <property type="nucleotide sequence ID" value="NZ_JBFAEG010000001.1"/>
</dbReference>
<protein>
    <submittedName>
        <fullName evidence="6">Beta-ketoacyl-[acyl-carrier-protein] synthase family protein</fullName>
        <ecNumber evidence="6">2.3.1.-</ecNumber>
    </submittedName>
</protein>
<dbReference type="InterPro" id="IPR014031">
    <property type="entry name" value="Ketoacyl_synth_C"/>
</dbReference>
<keyword evidence="2 4" id="KW-0808">Transferase</keyword>
<dbReference type="InterPro" id="IPR016039">
    <property type="entry name" value="Thiolase-like"/>
</dbReference>
<dbReference type="InterPro" id="IPR018201">
    <property type="entry name" value="Ketoacyl_synth_AS"/>
</dbReference>
<evidence type="ECO:0000313" key="7">
    <source>
        <dbReference type="Proteomes" id="UP001551011"/>
    </source>
</evidence>
<dbReference type="CDD" id="cd00834">
    <property type="entry name" value="KAS_I_II"/>
    <property type="match status" value="1"/>
</dbReference>
<dbReference type="PROSITE" id="PS52004">
    <property type="entry name" value="KS3_2"/>
    <property type="match status" value="1"/>
</dbReference>